<keyword evidence="2" id="KW-1185">Reference proteome</keyword>
<dbReference type="KEGG" id="sact:DMT42_34225"/>
<proteinExistence type="predicted"/>
<protein>
    <submittedName>
        <fullName evidence="1">Uncharacterized protein</fullName>
    </submittedName>
</protein>
<dbReference type="AlphaFoldDB" id="A0A2U9PAN7"/>
<reference evidence="1 2" key="1">
    <citation type="submission" date="2018-06" db="EMBL/GenBank/DDBJ databases">
        <title>The complete genome sequence of a nosiheptide producer Streptomyces actuosus ATCC 25421: deducing the ability of producing a new class III lantibiotics.</title>
        <authorList>
            <person name="Liu W."/>
            <person name="Sun F."/>
            <person name="Hu Y."/>
        </authorList>
    </citation>
    <scope>NUCLEOTIDE SEQUENCE [LARGE SCALE GENOMIC DNA]</scope>
    <source>
        <strain evidence="1 2">ATCC 25421</strain>
    </source>
</reference>
<sequence>MSCVACASLVADRRAVRDRIRDEMAAALPGAGAAELRAACERRLREHTVLEAQRIRLRHSLAAVEVEGRRAAAARRREREMAAKAARRAAPCAECGLPDAAGLYPPCSYARRTGLLVQEAVDLAVAVRADLDDVEQVAQLTAQCEADTRTLIAEVCRRRGGDEAWVSYAAQEIAERIRDERRAAALRRLASSEEAVAEADAAYEAALRQRPRALQAAEAAAEAACRRAAGFLLRSQLGQLRVVRARAAAGRAHRRAA</sequence>
<organism evidence="1 2">
    <name type="scientific">Streptomyces actuosus</name>
    <dbReference type="NCBI Taxonomy" id="1885"/>
    <lineage>
        <taxon>Bacteria</taxon>
        <taxon>Bacillati</taxon>
        <taxon>Actinomycetota</taxon>
        <taxon>Actinomycetes</taxon>
        <taxon>Kitasatosporales</taxon>
        <taxon>Streptomycetaceae</taxon>
        <taxon>Streptomyces</taxon>
    </lineage>
</organism>
<dbReference type="EMBL" id="CP029788">
    <property type="protein sequence ID" value="AWT46830.1"/>
    <property type="molecule type" value="Genomic_DNA"/>
</dbReference>
<dbReference type="RefSeq" id="WP_110634258.1">
    <property type="nucleotide sequence ID" value="NZ_CP029788.1"/>
</dbReference>
<evidence type="ECO:0000313" key="2">
    <source>
        <dbReference type="Proteomes" id="UP000247634"/>
    </source>
</evidence>
<evidence type="ECO:0000313" key="1">
    <source>
        <dbReference type="EMBL" id="AWT46830.1"/>
    </source>
</evidence>
<name>A0A2U9PAN7_STRAS</name>
<gene>
    <name evidence="1" type="ORF">DMT42_34225</name>
</gene>
<dbReference type="Proteomes" id="UP000247634">
    <property type="component" value="Chromosome"/>
</dbReference>
<accession>A0A2U9PAN7</accession>